<dbReference type="OrthoDB" id="9759894at2"/>
<dbReference type="PANTHER" id="PTHR43849">
    <property type="entry name" value="BLL3936 PROTEIN"/>
    <property type="match status" value="1"/>
</dbReference>
<keyword evidence="4" id="KW-1185">Reference proteome</keyword>
<dbReference type="STRING" id="897.B2D07_16095"/>
<keyword evidence="1" id="KW-1133">Transmembrane helix</keyword>
<dbReference type="PATRIC" id="fig|1121405.3.peg.3411"/>
<feature type="transmembrane region" description="Helical" evidence="1">
    <location>
        <begin position="148"/>
        <end position="166"/>
    </location>
</feature>
<dbReference type="Pfam" id="PF06808">
    <property type="entry name" value="DctM"/>
    <property type="match status" value="1"/>
</dbReference>
<dbReference type="AlphaFoldDB" id="S7TFI2"/>
<dbReference type="EMBL" id="ATHJ01000105">
    <property type="protein sequence ID" value="EPR35982.1"/>
    <property type="molecule type" value="Genomic_DNA"/>
</dbReference>
<proteinExistence type="predicted"/>
<organism evidence="3 4">
    <name type="scientific">Desulfococcus multivorans DSM 2059</name>
    <dbReference type="NCBI Taxonomy" id="1121405"/>
    <lineage>
        <taxon>Bacteria</taxon>
        <taxon>Pseudomonadati</taxon>
        <taxon>Thermodesulfobacteriota</taxon>
        <taxon>Desulfobacteria</taxon>
        <taxon>Desulfobacterales</taxon>
        <taxon>Desulfococcaceae</taxon>
        <taxon>Desulfococcus</taxon>
    </lineage>
</organism>
<sequence length="725" mass="79148">MSEPEHAAEQADLSAENKEKLEKLVQKDSRSGRVFSGFWKYITSAMGAFMVAFYMYCAAVPVDTQYFLGVYVVLTYVMVFLIYPLKASSPAHRPTAVDLIMAAAAVFVVGYFVMEYEAINYRMGSETRMDTFVSALGILVSLEVARRALGWSMTIVGALFLAYAFWGDLLQNIPLLNAFAHTGFKIDRALNHIYYKQEGVFGIMATVLVTYVILFIFFGSFLKASGASRFFIDVPMAVAGKSIGGPAKVAVIASGFFGSVSGSAIANTVSTGAFTIPMMKKAGFRPHVAGAIEPSASIGGMFMPPIMGAGGFLMAEMTEIPYVQIMIMAIFPALMYFLSVFTMVHFEAKRYGIVGKRRPEDPTALEILKKQWFMSLPLVIIVVMMIVGFSPGYAAFWAIISCIVVSWFTPENKMGVKQILDAMIEGANATLIIGATVGVIGIIVGTIQLSGIGLKFSQIIIDLSFGSLPVAVLLVALASLILGMGVPVTAAYLITAVLAVGALTDMISQSYWGVSFRELQLPLGQLLADDPQRLEIMAKVSWALIASHMVVYWFSQDSNITPPVCVAAYAGAAIAGSDPWKTGWTSFKFAKMLYIGPLLFVYSPGFLLGGPGHFIPWYQVASTVVTVMLGTVAFGALSMGYFLCGFTVKEWIICAFATTFLFFPHLVNWIVFGIDLPTILVDTLGIGMWVIVFFMQKIRIRKDPTLVLPIDERRRLRRERAAQTA</sequence>
<feature type="transmembrane region" description="Helical" evidence="1">
    <location>
        <begin position="651"/>
        <end position="672"/>
    </location>
</feature>
<dbReference type="PANTHER" id="PTHR43849:SF2">
    <property type="entry name" value="BLL3936 PROTEIN"/>
    <property type="match status" value="1"/>
</dbReference>
<feature type="transmembrane region" description="Helical" evidence="1">
    <location>
        <begin position="378"/>
        <end position="408"/>
    </location>
</feature>
<feature type="transmembrane region" description="Helical" evidence="1">
    <location>
        <begin position="325"/>
        <end position="348"/>
    </location>
</feature>
<feature type="transmembrane region" description="Helical" evidence="1">
    <location>
        <begin position="592"/>
        <end position="614"/>
    </location>
</feature>
<evidence type="ECO:0000256" key="1">
    <source>
        <dbReference type="SAM" id="Phobius"/>
    </source>
</evidence>
<gene>
    <name evidence="3" type="ORF">dsmv_0687</name>
</gene>
<dbReference type="InterPro" id="IPR010656">
    <property type="entry name" value="DctM"/>
</dbReference>
<dbReference type="Proteomes" id="UP000014977">
    <property type="component" value="Unassembled WGS sequence"/>
</dbReference>
<dbReference type="NCBIfam" id="TIGR02123">
    <property type="entry name" value="TRAP_fused"/>
    <property type="match status" value="1"/>
</dbReference>
<dbReference type="eggNOG" id="COG4666">
    <property type="taxonomic scope" value="Bacteria"/>
</dbReference>
<evidence type="ECO:0000259" key="2">
    <source>
        <dbReference type="Pfam" id="PF06808"/>
    </source>
</evidence>
<feature type="transmembrane region" description="Helical" evidence="1">
    <location>
        <begin position="95"/>
        <end position="114"/>
    </location>
</feature>
<feature type="transmembrane region" description="Helical" evidence="1">
    <location>
        <begin position="428"/>
        <end position="447"/>
    </location>
</feature>
<feature type="transmembrane region" description="Helical" evidence="1">
    <location>
        <begin position="66"/>
        <end position="83"/>
    </location>
</feature>
<feature type="transmembrane region" description="Helical" evidence="1">
    <location>
        <begin position="678"/>
        <end position="695"/>
    </location>
</feature>
<feature type="transmembrane region" description="Helical" evidence="1">
    <location>
        <begin position="200"/>
        <end position="222"/>
    </location>
</feature>
<feature type="transmembrane region" description="Helical" evidence="1">
    <location>
        <begin position="288"/>
        <end position="313"/>
    </location>
</feature>
<protein>
    <submittedName>
        <fullName evidence="3">TRAP transporter, 4TM/12TM fusion protein</fullName>
    </submittedName>
</protein>
<evidence type="ECO:0000313" key="3">
    <source>
        <dbReference type="EMBL" id="EPR35982.1"/>
    </source>
</evidence>
<feature type="transmembrane region" description="Helical" evidence="1">
    <location>
        <begin position="38"/>
        <end position="59"/>
    </location>
</feature>
<reference evidence="3 4" key="1">
    <citation type="journal article" date="2013" name="Genome Announc.">
        <title>Draft genome sequences for three mercury-methylating, sulfate-reducing bacteria.</title>
        <authorList>
            <person name="Brown S.D."/>
            <person name="Hurt R.A.Jr."/>
            <person name="Gilmour C.C."/>
            <person name="Elias D.A."/>
        </authorList>
    </citation>
    <scope>NUCLEOTIDE SEQUENCE [LARGE SCALE GENOMIC DNA]</scope>
    <source>
        <strain evidence="3 4">DSM 2059</strain>
    </source>
</reference>
<feature type="domain" description="TRAP C4-dicarboxylate transport system permease DctM subunit" evidence="2">
    <location>
        <begin position="136"/>
        <end position="605"/>
    </location>
</feature>
<feature type="transmembrane region" description="Helical" evidence="1">
    <location>
        <begin position="620"/>
        <end position="644"/>
    </location>
</feature>
<comment type="caution">
    <text evidence="3">The sequence shown here is derived from an EMBL/GenBank/DDBJ whole genome shotgun (WGS) entry which is preliminary data.</text>
</comment>
<dbReference type="RefSeq" id="WP_020877798.1">
    <property type="nucleotide sequence ID" value="NZ_ATHJ01000105.1"/>
</dbReference>
<evidence type="ECO:0000313" key="4">
    <source>
        <dbReference type="Proteomes" id="UP000014977"/>
    </source>
</evidence>
<name>S7TFI2_DESML</name>
<dbReference type="InterPro" id="IPR011853">
    <property type="entry name" value="TRAP_DctM-Dct_fused"/>
</dbReference>
<feature type="transmembrane region" description="Helical" evidence="1">
    <location>
        <begin position="459"/>
        <end position="484"/>
    </location>
</feature>
<keyword evidence="1" id="KW-0472">Membrane</keyword>
<keyword evidence="1" id="KW-0812">Transmembrane</keyword>
<accession>S7TFI2</accession>